<dbReference type="PIRSF" id="PIRSF029958">
    <property type="entry name" value="Necrosis-inducing_protein"/>
    <property type="match status" value="1"/>
</dbReference>
<comment type="similarity">
    <text evidence="2">Belongs to the Necrosis inducing protein (NPP1) family.</text>
</comment>
<comment type="caution">
    <text evidence="7">The sequence shown here is derived from an EMBL/GenBank/DDBJ whole genome shotgun (WGS) entry which is preliminary data.</text>
</comment>
<dbReference type="AlphaFoldDB" id="A0A8T1HZX6"/>
<evidence type="ECO:0000313" key="7">
    <source>
        <dbReference type="EMBL" id="KAG3217723.1"/>
    </source>
</evidence>
<keyword evidence="3" id="KW-0964">Secreted</keyword>
<reference evidence="7" key="1">
    <citation type="submission" date="2018-05" db="EMBL/GenBank/DDBJ databases">
        <title>Effector identification in a new, highly contiguous assembly of the strawberry crown rot pathogen Phytophthora cactorum.</title>
        <authorList>
            <person name="Armitage A.D."/>
            <person name="Nellist C.F."/>
            <person name="Bates H."/>
            <person name="Vickerstaff R.J."/>
            <person name="Harrison R.J."/>
        </authorList>
    </citation>
    <scope>NUCLEOTIDE SEQUENCE</scope>
    <source>
        <strain evidence="5">4040</strain>
        <strain evidence="6">P415</strain>
        <strain evidence="7">P421</strain>
    </source>
</reference>
<evidence type="ECO:0000256" key="3">
    <source>
        <dbReference type="ARBA" id="ARBA00022525"/>
    </source>
</evidence>
<dbReference type="EMBL" id="RCMK01000325">
    <property type="protein sequence ID" value="KAG2936482.1"/>
    <property type="molecule type" value="Genomic_DNA"/>
</dbReference>
<evidence type="ECO:0000256" key="1">
    <source>
        <dbReference type="ARBA" id="ARBA00004613"/>
    </source>
</evidence>
<dbReference type="EMBL" id="RCMV01000404">
    <property type="protein sequence ID" value="KAG3217723.1"/>
    <property type="molecule type" value="Genomic_DNA"/>
</dbReference>
<gene>
    <name evidence="5" type="ORF">PC117_g12079</name>
    <name evidence="6" type="ORF">PC118_g10567</name>
    <name evidence="7" type="ORF">PC129_g11450</name>
</gene>
<accession>A0A8T1HZX6</accession>
<evidence type="ECO:0000256" key="4">
    <source>
        <dbReference type="ARBA" id="ARBA00023026"/>
    </source>
</evidence>
<dbReference type="Proteomes" id="UP000760860">
    <property type="component" value="Unassembled WGS sequence"/>
</dbReference>
<dbReference type="VEuPathDB" id="FungiDB:PC110_g15082"/>
<sequence>MGDQPSRLYFLSSRWICQSTSEECLLIYSTARRQLQSNRSMNFRGIFIAAMATITAIQAQSNVIPHGKVRPFPQQVPVTDAQKAVLKYKPQLTIEDGCHPYPAVQKDGAIGGGLSWSGPRDGECKGSPLGSQVYARTTWVKDKWAIMYAWYFPKARAPFPVLRFLGHRHGWEYAVVWLDRPNADNSTILGVSLSAAYGWAKESPPPEKYLDGNSLKVAYYYNHIYGNTAVKYTEETGEFQDLITWNQLSDLARDSLSNTDWDETPLNVALLKMPMKDGVFMKKLKSAYPF</sequence>
<dbReference type="InterPro" id="IPR008701">
    <property type="entry name" value="NPP1"/>
</dbReference>
<proteinExistence type="inferred from homology"/>
<evidence type="ECO:0000313" key="8">
    <source>
        <dbReference type="Proteomes" id="UP000760860"/>
    </source>
</evidence>
<keyword evidence="4" id="KW-0843">Virulence</keyword>
<dbReference type="EMBL" id="RCML01000306">
    <property type="protein sequence ID" value="KAG2981502.1"/>
    <property type="molecule type" value="Genomic_DNA"/>
</dbReference>
<dbReference type="GO" id="GO:0005576">
    <property type="term" value="C:extracellular region"/>
    <property type="evidence" value="ECO:0007669"/>
    <property type="project" value="UniProtKB-SubCell"/>
</dbReference>
<evidence type="ECO:0000313" key="5">
    <source>
        <dbReference type="EMBL" id="KAG2936482.1"/>
    </source>
</evidence>
<evidence type="ECO:0008006" key="9">
    <source>
        <dbReference type="Google" id="ProtNLM"/>
    </source>
</evidence>
<protein>
    <recommendedName>
        <fullName evidence="9">Necrosis inducing protein</fullName>
    </recommendedName>
</protein>
<evidence type="ECO:0000256" key="2">
    <source>
        <dbReference type="ARBA" id="ARBA00009520"/>
    </source>
</evidence>
<comment type="subcellular location">
    <subcellularLocation>
        <location evidence="1">Secreted</location>
    </subcellularLocation>
</comment>
<dbReference type="PANTHER" id="PTHR33657:SF8">
    <property type="entry name" value="DOMAIN PROTEIN, PUTATIVE (AFU_ORTHOLOGUE AFUA_5G00600)-RELATED"/>
    <property type="match status" value="1"/>
</dbReference>
<organism evidence="7 8">
    <name type="scientific">Phytophthora cactorum</name>
    <dbReference type="NCBI Taxonomy" id="29920"/>
    <lineage>
        <taxon>Eukaryota</taxon>
        <taxon>Sar</taxon>
        <taxon>Stramenopiles</taxon>
        <taxon>Oomycota</taxon>
        <taxon>Peronosporomycetes</taxon>
        <taxon>Peronosporales</taxon>
        <taxon>Peronosporaceae</taxon>
        <taxon>Phytophthora</taxon>
    </lineage>
</organism>
<dbReference type="Pfam" id="PF05630">
    <property type="entry name" value="NPP1"/>
    <property type="match status" value="1"/>
</dbReference>
<dbReference type="Proteomes" id="UP000697107">
    <property type="component" value="Unassembled WGS sequence"/>
</dbReference>
<dbReference type="PANTHER" id="PTHR33657">
    <property type="entry name" value="DOMAIN PROTEIN, PUTATIVE (AFU_ORTHOLOGUE AFUA_5G00600)-RELATED"/>
    <property type="match status" value="1"/>
</dbReference>
<evidence type="ECO:0000313" key="6">
    <source>
        <dbReference type="EMBL" id="KAG2981502.1"/>
    </source>
</evidence>
<dbReference type="Proteomes" id="UP000736787">
    <property type="component" value="Unassembled WGS sequence"/>
</dbReference>
<name>A0A8T1HZX6_9STRA</name>